<evidence type="ECO:0000256" key="1">
    <source>
        <dbReference type="SAM" id="SignalP"/>
    </source>
</evidence>
<dbReference type="PANTHER" id="PTHR22538:SF1">
    <property type="entry name" value="VWFD DOMAIN-CONTAINING PROTEIN"/>
    <property type="match status" value="1"/>
</dbReference>
<keyword evidence="1" id="KW-0732">Signal</keyword>
<dbReference type="PANTHER" id="PTHR22538">
    <property type="entry name" value="CILIA- AND FLAGELLA-ASSOCIATED PROTEIN 74"/>
    <property type="match status" value="1"/>
</dbReference>
<feature type="signal peptide" evidence="1">
    <location>
        <begin position="1"/>
        <end position="21"/>
    </location>
</feature>
<reference evidence="2" key="1">
    <citation type="submission" date="2024-01" db="EMBL/GenBank/DDBJ databases">
        <authorList>
            <person name="Webb A."/>
        </authorList>
    </citation>
    <scope>NUCLEOTIDE SEQUENCE</scope>
    <source>
        <strain evidence="2">Pm1</strain>
    </source>
</reference>
<gene>
    <name evidence="2" type="ORF">PM001_LOCUS32879</name>
</gene>
<dbReference type="Proteomes" id="UP001162060">
    <property type="component" value="Unassembled WGS sequence"/>
</dbReference>
<comment type="caution">
    <text evidence="2">The sequence shown here is derived from an EMBL/GenBank/DDBJ whole genome shotgun (WGS) entry which is preliminary data.</text>
</comment>
<dbReference type="Gene3D" id="3.40.50.1820">
    <property type="entry name" value="alpha/beta hydrolase"/>
    <property type="match status" value="1"/>
</dbReference>
<evidence type="ECO:0000313" key="3">
    <source>
        <dbReference type="Proteomes" id="UP001162060"/>
    </source>
</evidence>
<sequence length="523" mass="57071">MSRSAHASLVVCAALLAFATGLQDNSSVSWPSLKFHFSVKRVATEIHGKSEFSVFAHPVQTPGDPTHVLYDTFTSFVEDNTMYNYSLVDSVAYVYRRSVTGGDDPMVSCMDADTLPPINSIVAALSDAEAVSKITAGDGRVIPCTSGDSFKVSVDTVDFGMCFFGSRGFKMFGSDMDIEVEYLKKRLLIRAPKLDDSAEEECEPTILPSPVTSIGESFLTGSPVVAEDRILEKAFGVFLDDQCSCRSALRPCIFIHGLGVHVEKEENVDSSTYWGNLTGHTPCCSSIKYAMLNTVNNSWTDDLLQEKVCDRALSVSNSSNGSTISDTIIITHSMGGLMVAGAIANKKCELASSTTWVATGSPLSGSMASDYFQESCKDNTNVIMERYADQTKQCPAGEGIKSIVYQNESYSTPELNAQYKAAQKAYRQNVYAAMCSNSYIGVLSSYQLRFWVAGNLIPHKSAENDGVVEFKSCAGGIPLDKFGDDYRNRFYVTGLNHFDVSFKAGDSLLDNSKMPVKWFECLM</sequence>
<dbReference type="EMBL" id="CAKLBY020000380">
    <property type="protein sequence ID" value="CAK7947729.1"/>
    <property type="molecule type" value="Genomic_DNA"/>
</dbReference>
<protein>
    <submittedName>
        <fullName evidence="2">Uncharacterized protein</fullName>
    </submittedName>
</protein>
<accession>A0AAV1VN46</accession>
<organism evidence="2 3">
    <name type="scientific">Peronospora matthiolae</name>
    <dbReference type="NCBI Taxonomy" id="2874970"/>
    <lineage>
        <taxon>Eukaryota</taxon>
        <taxon>Sar</taxon>
        <taxon>Stramenopiles</taxon>
        <taxon>Oomycota</taxon>
        <taxon>Peronosporomycetes</taxon>
        <taxon>Peronosporales</taxon>
        <taxon>Peronosporaceae</taxon>
        <taxon>Peronospora</taxon>
    </lineage>
</organism>
<name>A0AAV1VN46_9STRA</name>
<proteinExistence type="predicted"/>
<dbReference type="InterPro" id="IPR029058">
    <property type="entry name" value="AB_hydrolase_fold"/>
</dbReference>
<dbReference type="AlphaFoldDB" id="A0AAV1VN46"/>
<feature type="chain" id="PRO_5043954134" evidence="1">
    <location>
        <begin position="22"/>
        <end position="523"/>
    </location>
</feature>
<evidence type="ECO:0000313" key="2">
    <source>
        <dbReference type="EMBL" id="CAK7947729.1"/>
    </source>
</evidence>